<evidence type="ECO:0000313" key="3">
    <source>
        <dbReference type="Proteomes" id="UP000439113"/>
    </source>
</evidence>
<feature type="transmembrane region" description="Helical" evidence="1">
    <location>
        <begin position="159"/>
        <end position="176"/>
    </location>
</feature>
<sequence length="182" mass="19728">MFEDSGVSPSTAHKSGFGAVIFREAPYLLVTAMALFGVAYTSLTATPITYYWITLAPLIGIICVVSRWRVATSKQERLELIWRQVLHWLAVLATIELLFVGDVSRMADTDATSMAVLAVLALGTFIAGVHTSSWRISLVGVFLGLAIPAISWLEQSVLLIVLGIAVIVAIVAPIMLREKRAT</sequence>
<dbReference type="RefSeq" id="WP_155447846.1">
    <property type="nucleotide sequence ID" value="NZ_JAOQNR010000020.1"/>
</dbReference>
<dbReference type="OrthoDB" id="7375506at2"/>
<feature type="transmembrane region" description="Helical" evidence="1">
    <location>
        <begin position="111"/>
        <end position="129"/>
    </location>
</feature>
<feature type="transmembrane region" description="Helical" evidence="1">
    <location>
        <begin position="80"/>
        <end position="99"/>
    </location>
</feature>
<proteinExistence type="predicted"/>
<gene>
    <name evidence="2" type="ORF">GJ654_19480</name>
</gene>
<dbReference type="Proteomes" id="UP000439113">
    <property type="component" value="Unassembled WGS sequence"/>
</dbReference>
<feature type="transmembrane region" description="Helical" evidence="1">
    <location>
        <begin position="136"/>
        <end position="153"/>
    </location>
</feature>
<accession>A0A6N8DTN0</accession>
<keyword evidence="1" id="KW-1133">Transmembrane helix</keyword>
<keyword evidence="1" id="KW-0472">Membrane</keyword>
<comment type="caution">
    <text evidence="2">The sequence shown here is derived from an EMBL/GenBank/DDBJ whole genome shotgun (WGS) entry which is preliminary data.</text>
</comment>
<feature type="transmembrane region" description="Helical" evidence="1">
    <location>
        <begin position="49"/>
        <end position="68"/>
    </location>
</feature>
<dbReference type="EMBL" id="WNKS01000028">
    <property type="protein sequence ID" value="MTV33166.1"/>
    <property type="molecule type" value="Genomic_DNA"/>
</dbReference>
<keyword evidence="1" id="KW-0812">Transmembrane</keyword>
<evidence type="ECO:0000256" key="1">
    <source>
        <dbReference type="SAM" id="Phobius"/>
    </source>
</evidence>
<name>A0A6N8DTN0_RHOAC</name>
<reference evidence="2 3" key="1">
    <citation type="submission" date="2019-11" db="EMBL/GenBank/DDBJ databases">
        <title>Whole-genome sequence of a Rhodoblastus acidophilus DSM 142.</title>
        <authorList>
            <person name="Kyndt J.A."/>
            <person name="Meyer T.E."/>
        </authorList>
    </citation>
    <scope>NUCLEOTIDE SEQUENCE [LARGE SCALE GENOMIC DNA]</scope>
    <source>
        <strain evidence="2 3">DSM 142</strain>
    </source>
</reference>
<organism evidence="2 3">
    <name type="scientific">Rhodoblastus acidophilus</name>
    <name type="common">Rhodopseudomonas acidophila</name>
    <dbReference type="NCBI Taxonomy" id="1074"/>
    <lineage>
        <taxon>Bacteria</taxon>
        <taxon>Pseudomonadati</taxon>
        <taxon>Pseudomonadota</taxon>
        <taxon>Alphaproteobacteria</taxon>
        <taxon>Hyphomicrobiales</taxon>
        <taxon>Rhodoblastaceae</taxon>
        <taxon>Rhodoblastus</taxon>
    </lineage>
</organism>
<dbReference type="AlphaFoldDB" id="A0A6N8DTN0"/>
<evidence type="ECO:0000313" key="2">
    <source>
        <dbReference type="EMBL" id="MTV33166.1"/>
    </source>
</evidence>
<feature type="transmembrane region" description="Helical" evidence="1">
    <location>
        <begin position="25"/>
        <end position="43"/>
    </location>
</feature>
<protein>
    <submittedName>
        <fullName evidence="2">Uncharacterized protein</fullName>
    </submittedName>
</protein>